<sequence>MPHHPTIFLSAFADEAANRKTAIEQLAVLAALGLKYYSPRFVDVTGAGKVKHVVELDEAELAQLASLQTEYGMSVTSIGSRLGKIKLLDKEDGSHNKFVPFDEYMQGEVASTIRAAKALDAKLIRGFSFYQPKGDAPEKYVDQAVPLIGKIADEFAKHGIVYGLEVEANLIGQNGRMLAELAKKLNRDNLVVIFDGGNLSSQNMDPVQCFKEYEAMRPYIGWIHIKDYAIDSSLEWKGYVDEERLKNFVPANVGDSGHELILRDFRDHIPAATARMQKFGLPGTFLELEPHLKGGGQFGGFSGPDGMGVAVRALCSVLDYVGIDYDLRTMCDIKKARGF</sequence>
<dbReference type="AlphaFoldDB" id="A0A1I3FC15"/>
<dbReference type="InterPro" id="IPR013022">
    <property type="entry name" value="Xyl_isomerase-like_TIM-brl"/>
</dbReference>
<dbReference type="OrthoDB" id="9815124at2"/>
<reference evidence="3" key="1">
    <citation type="submission" date="2016-10" db="EMBL/GenBank/DDBJ databases">
        <authorList>
            <person name="Varghese N."/>
            <person name="Submissions S."/>
        </authorList>
    </citation>
    <scope>NUCLEOTIDE SEQUENCE [LARGE SCALE GENOMIC DNA]</scope>
    <source>
        <strain evidence="3">DSM 26348</strain>
    </source>
</reference>
<dbReference type="Proteomes" id="UP000199518">
    <property type="component" value="Unassembled WGS sequence"/>
</dbReference>
<evidence type="ECO:0000313" key="3">
    <source>
        <dbReference type="Proteomes" id="UP000199518"/>
    </source>
</evidence>
<protein>
    <submittedName>
        <fullName evidence="2">Sugar phosphate isomerase/epimerase</fullName>
    </submittedName>
</protein>
<dbReference type="InterPro" id="IPR036237">
    <property type="entry name" value="Xyl_isomerase-like_sf"/>
</dbReference>
<gene>
    <name evidence="2" type="ORF">SAMN05421753_105169</name>
</gene>
<dbReference type="Pfam" id="PF01261">
    <property type="entry name" value="AP_endonuc_2"/>
    <property type="match status" value="1"/>
</dbReference>
<dbReference type="STRING" id="1576369.SAMN05421753_105169"/>
<keyword evidence="3" id="KW-1185">Reference proteome</keyword>
<dbReference type="GO" id="GO:0016853">
    <property type="term" value="F:isomerase activity"/>
    <property type="evidence" value="ECO:0007669"/>
    <property type="project" value="UniProtKB-KW"/>
</dbReference>
<organism evidence="2 3">
    <name type="scientific">Planctomicrobium piriforme</name>
    <dbReference type="NCBI Taxonomy" id="1576369"/>
    <lineage>
        <taxon>Bacteria</taxon>
        <taxon>Pseudomonadati</taxon>
        <taxon>Planctomycetota</taxon>
        <taxon>Planctomycetia</taxon>
        <taxon>Planctomycetales</taxon>
        <taxon>Planctomycetaceae</taxon>
        <taxon>Planctomicrobium</taxon>
    </lineage>
</organism>
<dbReference type="SUPFAM" id="SSF51658">
    <property type="entry name" value="Xylose isomerase-like"/>
    <property type="match status" value="1"/>
</dbReference>
<dbReference type="InterPro" id="IPR050312">
    <property type="entry name" value="IolE/XylAMocC-like"/>
</dbReference>
<proteinExistence type="predicted"/>
<dbReference type="EMBL" id="FOQD01000005">
    <property type="protein sequence ID" value="SFI08692.1"/>
    <property type="molecule type" value="Genomic_DNA"/>
</dbReference>
<name>A0A1I3FC15_9PLAN</name>
<keyword evidence="2" id="KW-0413">Isomerase</keyword>
<evidence type="ECO:0000259" key="1">
    <source>
        <dbReference type="Pfam" id="PF01261"/>
    </source>
</evidence>
<dbReference type="PANTHER" id="PTHR12110:SF53">
    <property type="entry name" value="BLR5974 PROTEIN"/>
    <property type="match status" value="1"/>
</dbReference>
<accession>A0A1I3FC15</accession>
<feature type="domain" description="Xylose isomerase-like TIM barrel" evidence="1">
    <location>
        <begin position="28"/>
        <end position="229"/>
    </location>
</feature>
<dbReference type="PANTHER" id="PTHR12110">
    <property type="entry name" value="HYDROXYPYRUVATE ISOMERASE"/>
    <property type="match status" value="1"/>
</dbReference>
<evidence type="ECO:0000313" key="2">
    <source>
        <dbReference type="EMBL" id="SFI08692.1"/>
    </source>
</evidence>
<dbReference type="Gene3D" id="3.20.20.150">
    <property type="entry name" value="Divalent-metal-dependent TIM barrel enzymes"/>
    <property type="match status" value="1"/>
</dbReference>
<dbReference type="RefSeq" id="WP_092049104.1">
    <property type="nucleotide sequence ID" value="NZ_FOQD01000005.1"/>
</dbReference>